<gene>
    <name evidence="2" type="ORF">DTL42_12985</name>
</gene>
<evidence type="ECO:0000256" key="1">
    <source>
        <dbReference type="SAM" id="SignalP"/>
    </source>
</evidence>
<reference evidence="2 3" key="1">
    <citation type="submission" date="2018-07" db="EMBL/GenBank/DDBJ databases">
        <title>Comparative genomes isolates from brazilian mangrove.</title>
        <authorList>
            <person name="De Araujo J.E."/>
            <person name="Taketani R.G."/>
            <person name="Silva M.C.P."/>
            <person name="Lourenco M.V."/>
            <person name="Oliveira V.M."/>
            <person name="Andreote F.D."/>
        </authorList>
    </citation>
    <scope>NUCLEOTIDE SEQUENCE [LARGE SCALE GENOMIC DNA]</scope>
    <source>
        <strain evidence="2 3">HEX PRIS-MGV</strain>
    </source>
</reference>
<dbReference type="RefSeq" id="WP_114369148.1">
    <property type="nucleotide sequence ID" value="NZ_QPEX01000024.1"/>
</dbReference>
<dbReference type="EMBL" id="QPEX01000024">
    <property type="protein sequence ID" value="RCS49435.1"/>
    <property type="molecule type" value="Genomic_DNA"/>
</dbReference>
<comment type="caution">
    <text evidence="2">The sequence shown here is derived from an EMBL/GenBank/DDBJ whole genome shotgun (WGS) entry which is preliminary data.</text>
</comment>
<organism evidence="2 3">
    <name type="scientific">Bremerella cremea</name>
    <dbReference type="NCBI Taxonomy" id="1031537"/>
    <lineage>
        <taxon>Bacteria</taxon>
        <taxon>Pseudomonadati</taxon>
        <taxon>Planctomycetota</taxon>
        <taxon>Planctomycetia</taxon>
        <taxon>Pirellulales</taxon>
        <taxon>Pirellulaceae</taxon>
        <taxon>Bremerella</taxon>
    </lineage>
</organism>
<dbReference type="OrthoDB" id="285400at2"/>
<name>A0A368KRD2_9BACT</name>
<evidence type="ECO:0000313" key="2">
    <source>
        <dbReference type="EMBL" id="RCS49435.1"/>
    </source>
</evidence>
<evidence type="ECO:0000313" key="3">
    <source>
        <dbReference type="Proteomes" id="UP000253562"/>
    </source>
</evidence>
<dbReference type="PROSITE" id="PS51257">
    <property type="entry name" value="PROKAR_LIPOPROTEIN"/>
    <property type="match status" value="1"/>
</dbReference>
<keyword evidence="1" id="KW-0732">Signal</keyword>
<protein>
    <submittedName>
        <fullName evidence="2">Uncharacterized protein</fullName>
    </submittedName>
</protein>
<accession>A0A368KRD2</accession>
<dbReference type="Proteomes" id="UP000253562">
    <property type="component" value="Unassembled WGS sequence"/>
</dbReference>
<feature type="signal peptide" evidence="1">
    <location>
        <begin position="1"/>
        <end position="21"/>
    </location>
</feature>
<feature type="chain" id="PRO_5016835202" evidence="1">
    <location>
        <begin position="22"/>
        <end position="93"/>
    </location>
</feature>
<dbReference type="AlphaFoldDB" id="A0A368KRD2"/>
<proteinExistence type="predicted"/>
<sequence>MRAFCYWLTCMFLIGILACNQKPSAPKTTANETSALTVETWKTLPIPEKYDGATLERLRMHDDKLKSERAWKKFMHDVIGPEMRTDLPRPDLQ</sequence>